<sequence>MEPNQAVFSRTSGARGRLLECPVAVANVPQPSLLTHDPRRCPRLGFAEGQLRALHGRHRVQAGATVLPPTDRWWTVDLYEDDIGEELKTSLVEEYANQKKPTDGEIYRKIRQYEGEGNEAFRKCCFVAEDPADEPPEVTPTEEPGLTQGPISEPTQSPPQTGQPAGQAPVSSDYVNISFWSFGRDEWRQSDCLRVNPSDPSPVSRIARKYSWKNYSLYDKTLQSLSPAQCYRAATVDGNNAIFLISEHEEQRLAAEGRLNKDRHLLFLVSQVRDRAETQPKSPNKRHCSTSLGRV</sequence>
<dbReference type="OrthoDB" id="4227485at2759"/>
<organism evidence="2 3">
    <name type="scientific">Aspergillus vadensis (strain CBS 113365 / IMI 142717 / IBT 24658)</name>
    <dbReference type="NCBI Taxonomy" id="1448311"/>
    <lineage>
        <taxon>Eukaryota</taxon>
        <taxon>Fungi</taxon>
        <taxon>Dikarya</taxon>
        <taxon>Ascomycota</taxon>
        <taxon>Pezizomycotina</taxon>
        <taxon>Eurotiomycetes</taxon>
        <taxon>Eurotiomycetidae</taxon>
        <taxon>Eurotiales</taxon>
        <taxon>Aspergillaceae</taxon>
        <taxon>Aspergillus</taxon>
        <taxon>Aspergillus subgen. Circumdati</taxon>
    </lineage>
</organism>
<gene>
    <name evidence="2" type="ORF">BO88DRAFT_489456</name>
</gene>
<feature type="region of interest" description="Disordered" evidence="1">
    <location>
        <begin position="276"/>
        <end position="295"/>
    </location>
</feature>
<accession>A0A319CFM4</accession>
<dbReference type="Pfam" id="PF12520">
    <property type="entry name" value="DUF3723"/>
    <property type="match status" value="1"/>
</dbReference>
<protein>
    <submittedName>
        <fullName evidence="2">Uncharacterized protein</fullName>
    </submittedName>
</protein>
<dbReference type="Proteomes" id="UP000248405">
    <property type="component" value="Unassembled WGS sequence"/>
</dbReference>
<dbReference type="RefSeq" id="XP_025560936.1">
    <property type="nucleotide sequence ID" value="XM_025712705.1"/>
</dbReference>
<proteinExistence type="predicted"/>
<dbReference type="GeneID" id="37217297"/>
<evidence type="ECO:0000313" key="2">
    <source>
        <dbReference type="EMBL" id="PYH67142.1"/>
    </source>
</evidence>
<reference evidence="2" key="1">
    <citation type="submission" date="2016-12" db="EMBL/GenBank/DDBJ databases">
        <title>The genomes of Aspergillus section Nigri reveals drivers in fungal speciation.</title>
        <authorList>
            <consortium name="DOE Joint Genome Institute"/>
            <person name="Vesth T.C."/>
            <person name="Nybo J."/>
            <person name="Theobald S."/>
            <person name="Brandl J."/>
            <person name="Frisvad J.C."/>
            <person name="Nielsen K.F."/>
            <person name="Lyhne E.K."/>
            <person name="Kogle M.E."/>
            <person name="Kuo A."/>
            <person name="Riley R."/>
            <person name="Clum A."/>
            <person name="Nolan M."/>
            <person name="Lipzen A."/>
            <person name="Salamov A."/>
            <person name="Henrissat B."/>
            <person name="Wiebenga A."/>
            <person name="De Vries R.P."/>
            <person name="Grigoriev I.V."/>
            <person name="Mortensen U.H."/>
            <person name="Andersen M.R."/>
            <person name="Baker S.E."/>
        </authorList>
    </citation>
    <scope>NUCLEOTIDE SEQUENCE [LARGE SCALE GENOMIC DNA]</scope>
    <source>
        <strain evidence="2">CBS 113365</strain>
    </source>
</reference>
<keyword evidence="3" id="KW-1185">Reference proteome</keyword>
<dbReference type="EMBL" id="KZ821631">
    <property type="protein sequence ID" value="PYH67142.1"/>
    <property type="molecule type" value="Genomic_DNA"/>
</dbReference>
<dbReference type="InterPro" id="IPR022198">
    <property type="entry name" value="DUF3723"/>
</dbReference>
<evidence type="ECO:0000256" key="1">
    <source>
        <dbReference type="SAM" id="MobiDB-lite"/>
    </source>
</evidence>
<name>A0A319CFM4_ASPVC</name>
<feature type="region of interest" description="Disordered" evidence="1">
    <location>
        <begin position="131"/>
        <end position="170"/>
    </location>
</feature>
<dbReference type="AlphaFoldDB" id="A0A319CFM4"/>
<feature type="compositionally biased region" description="Low complexity" evidence="1">
    <location>
        <begin position="154"/>
        <end position="169"/>
    </location>
</feature>
<evidence type="ECO:0000313" key="3">
    <source>
        <dbReference type="Proteomes" id="UP000248405"/>
    </source>
</evidence>